<feature type="compositionally biased region" description="Gly residues" evidence="1">
    <location>
        <begin position="392"/>
        <end position="407"/>
    </location>
</feature>
<feature type="compositionally biased region" description="Gly residues" evidence="1">
    <location>
        <begin position="272"/>
        <end position="315"/>
    </location>
</feature>
<dbReference type="AlphaFoldDB" id="A0A9D1GWJ3"/>
<feature type="region of interest" description="Disordered" evidence="1">
    <location>
        <begin position="255"/>
        <end position="537"/>
    </location>
</feature>
<dbReference type="InterPro" id="IPR036689">
    <property type="entry name" value="ESAT-6-like_sf"/>
</dbReference>
<comment type="caution">
    <text evidence="2">The sequence shown here is derived from an EMBL/GenBank/DDBJ whole genome shotgun (WGS) entry which is preliminary data.</text>
</comment>
<name>A0A9D1GWJ3_9ACTN</name>
<feature type="compositionally biased region" description="Gly residues" evidence="1">
    <location>
        <begin position="419"/>
        <end position="432"/>
    </location>
</feature>
<reference evidence="2" key="2">
    <citation type="journal article" date="2021" name="PeerJ">
        <title>Extensive microbial diversity within the chicken gut microbiome revealed by metagenomics and culture.</title>
        <authorList>
            <person name="Gilroy R."/>
            <person name="Ravi A."/>
            <person name="Getino M."/>
            <person name="Pursley I."/>
            <person name="Horton D.L."/>
            <person name="Alikhan N.F."/>
            <person name="Baker D."/>
            <person name="Gharbi K."/>
            <person name="Hall N."/>
            <person name="Watson M."/>
            <person name="Adriaenssens E.M."/>
            <person name="Foster-Nyarko E."/>
            <person name="Jarju S."/>
            <person name="Secka A."/>
            <person name="Antonio M."/>
            <person name="Oren A."/>
            <person name="Chaudhuri R.R."/>
            <person name="La Ragione R."/>
            <person name="Hildebrand F."/>
            <person name="Pallen M.J."/>
        </authorList>
    </citation>
    <scope>NUCLEOTIDE SEQUENCE</scope>
    <source>
        <strain evidence="2">ChiGjej1B1-24693</strain>
    </source>
</reference>
<evidence type="ECO:0008006" key="4">
    <source>
        <dbReference type="Google" id="ProtNLM"/>
    </source>
</evidence>
<sequence>MAAMQHDGGGGGGSSHSLATQRELNALLSLSDSTGVRQMAGRWSSTGRRAHQIADLIEAKLADLTAEGGWTGSGATAFAEAIRSDALAPLRNYARRAAGVTDQGEQNVSHAKDLEPIAEAISGANQTASQNNIPWDVDTRWDARQKDVEQSLLSKIDELLTGQDEAYEKAKANSPYEIVNGNEQVVKQVAKTEFEPIESSIPAAPASRYFDKAQVCVDPTVMRFDLLMRRLDIGTAPRQSVQNGVDGVESALRSYAPQQTEQQQESDKGKRAGAGGPSGGGGGNLPGGGTGGGGGSVNLPDGNGGGGPDTGGGTDLPGDNRGPDGPGFEEPDVDDPDLGNGGDDTPRELPDGPKGNIDDPCPPGPGGDLDLPKAEPLPGDDDLTGGLDKGTRGAGTPGPGAVGGPAPVGGPTPAPTVGAGAGAGVGGLGNLGGSLNPGNPGTSFSLGANGRPQFNLGATSPLPGAGAGAGAGAGTGAGAGAGAGAGGSGAGMPMARPAGRRSDDEEESAELEGDETWLEEDQSVWGNRAAAPPAEIR</sequence>
<evidence type="ECO:0000313" key="2">
    <source>
        <dbReference type="EMBL" id="HIT74859.1"/>
    </source>
</evidence>
<organism evidence="2 3">
    <name type="scientific">Candidatus Avipropionibacterium avicola</name>
    <dbReference type="NCBI Taxonomy" id="2840701"/>
    <lineage>
        <taxon>Bacteria</taxon>
        <taxon>Bacillati</taxon>
        <taxon>Actinomycetota</taxon>
        <taxon>Actinomycetes</taxon>
        <taxon>Propionibacteriales</taxon>
        <taxon>Propionibacteriaceae</taxon>
        <taxon>Propionibacteriaceae incertae sedis</taxon>
        <taxon>Candidatus Avipropionibacterium</taxon>
    </lineage>
</organism>
<dbReference type="EMBL" id="DVLP01000142">
    <property type="protein sequence ID" value="HIT74859.1"/>
    <property type="molecule type" value="Genomic_DNA"/>
</dbReference>
<feature type="compositionally biased region" description="Acidic residues" evidence="1">
    <location>
        <begin position="504"/>
        <end position="522"/>
    </location>
</feature>
<feature type="compositionally biased region" description="Low complexity" evidence="1">
    <location>
        <begin position="433"/>
        <end position="442"/>
    </location>
</feature>
<evidence type="ECO:0000313" key="3">
    <source>
        <dbReference type="Proteomes" id="UP000886842"/>
    </source>
</evidence>
<dbReference type="SUPFAM" id="SSF140453">
    <property type="entry name" value="EsxAB dimer-like"/>
    <property type="match status" value="1"/>
</dbReference>
<reference evidence="2" key="1">
    <citation type="submission" date="2020-10" db="EMBL/GenBank/DDBJ databases">
        <authorList>
            <person name="Gilroy R."/>
        </authorList>
    </citation>
    <scope>NUCLEOTIDE SEQUENCE</scope>
    <source>
        <strain evidence="2">ChiGjej1B1-24693</strain>
    </source>
</reference>
<protein>
    <recommendedName>
        <fullName evidence="4">PPE family protein</fullName>
    </recommendedName>
</protein>
<dbReference type="Proteomes" id="UP000886842">
    <property type="component" value="Unassembled WGS sequence"/>
</dbReference>
<evidence type="ECO:0000256" key="1">
    <source>
        <dbReference type="SAM" id="MobiDB-lite"/>
    </source>
</evidence>
<feature type="compositionally biased region" description="Gly residues" evidence="1">
    <location>
        <begin position="465"/>
        <end position="490"/>
    </location>
</feature>
<proteinExistence type="predicted"/>
<feature type="compositionally biased region" description="Acidic residues" evidence="1">
    <location>
        <begin position="327"/>
        <end position="337"/>
    </location>
</feature>
<accession>A0A9D1GWJ3</accession>
<gene>
    <name evidence="2" type="ORF">IAA98_04670</name>
</gene>